<evidence type="ECO:0000313" key="8">
    <source>
        <dbReference type="Proteomes" id="UP000198797"/>
    </source>
</evidence>
<keyword evidence="3" id="KW-0560">Oxidoreductase</keyword>
<dbReference type="Pfam" id="PF25275">
    <property type="entry name" value="Golvesin_C"/>
    <property type="match status" value="1"/>
</dbReference>
<dbReference type="GO" id="GO:0016491">
    <property type="term" value="F:oxidoreductase activity"/>
    <property type="evidence" value="ECO:0007669"/>
    <property type="project" value="UniProtKB-KW"/>
</dbReference>
<dbReference type="EMBL" id="FMCU01000006">
    <property type="protein sequence ID" value="SCF18503.1"/>
    <property type="molecule type" value="Genomic_DNA"/>
</dbReference>
<dbReference type="PROSITE" id="PS51318">
    <property type="entry name" value="TAT"/>
    <property type="match status" value="1"/>
</dbReference>
<dbReference type="InterPro" id="IPR006311">
    <property type="entry name" value="TAT_signal"/>
</dbReference>
<dbReference type="InterPro" id="IPR036188">
    <property type="entry name" value="FAD/NAD-bd_sf"/>
</dbReference>
<keyword evidence="2" id="KW-0479">Metal-binding</keyword>
<dbReference type="STRING" id="121616.GA0070216_10691"/>
<dbReference type="GO" id="GO:0046872">
    <property type="term" value="F:metal ion binding"/>
    <property type="evidence" value="ECO:0007669"/>
    <property type="project" value="UniProtKB-KW"/>
</dbReference>
<dbReference type="Pfam" id="PF12831">
    <property type="entry name" value="FAD_oxidored"/>
    <property type="match status" value="1"/>
</dbReference>
<evidence type="ECO:0000313" key="7">
    <source>
        <dbReference type="EMBL" id="SCF18503.1"/>
    </source>
</evidence>
<reference evidence="8" key="1">
    <citation type="submission" date="2016-06" db="EMBL/GenBank/DDBJ databases">
        <authorList>
            <person name="Varghese N."/>
            <person name="Submissions Spin"/>
        </authorList>
    </citation>
    <scope>NUCLEOTIDE SEQUENCE [LARGE SCALE GENOMIC DNA]</scope>
    <source>
        <strain evidence="8">DSM 44100</strain>
    </source>
</reference>
<dbReference type="OrthoDB" id="287984at2"/>
<proteinExistence type="predicted"/>
<protein>
    <submittedName>
        <fullName evidence="7">FAD dependent oxidoreductase</fullName>
    </submittedName>
</protein>
<sequence>MSSAFTRRHLIRLGGATLVVAGVGPGLPALAAGTGLDLPALAAGTVTADLVVYGATSAGIVAAVQTRRLGRTAVIVEPGSHVGGLTTGGLGYTDSGTSAAIGGLAGEFYRRVYARYQGVPVTPDSPMRLVFEPHVATEVFDELLAEHGVPVYLNARLATVQRSGDRITGLVTDNGQLFTGPMFVDATYEGDLMAAAGVSYTVGREANVAYGETINGVQLRGAHQFTLPVDPYVVPGNPASGLLPGISAGPVAANGTGDDRIQAYNFRMCLTQSAGRVPFPQPAGYDPADYELLLRYVQAGYTGPFFTTQSVGGGKTDSNNTGAFSTDFIGANYAYPTATRAQRDSLTADHRTYQQGLMWFLANDPRLPASVRAGVARWGLAADEFTATGGWPPQLYVREARRMVSAYVMTERDCRGAVRATDSIGLASYTMDSHNCQRVVVDGLVRNEGDVQVGVPGPYPVSYRAIVPGAAQCANLLVPVCLSASHIAYGSIRMEPVFMILAQSAATAAMLAVDAGVPVQQVDVAALQARLRRDGQLLSWPPTADGEIVVDNRAAGVTRAGVWVASTAIGGYQGPDYEHDGNTGKGVNRLRFTPSLPTGGSWAVQLRWTADPNRAGNVPVDVVHGGGVTTRLVDQRTSGGQWVSLGTYQFPAGTAGSVLIRTDGTDGYVVADAVRFLPAVA</sequence>
<dbReference type="Proteomes" id="UP000198797">
    <property type="component" value="Unassembled WGS sequence"/>
</dbReference>
<evidence type="ECO:0000256" key="2">
    <source>
        <dbReference type="ARBA" id="ARBA00022723"/>
    </source>
</evidence>
<gene>
    <name evidence="7" type="ORF">GA0070216_10691</name>
</gene>
<keyword evidence="1" id="KW-0004">4Fe-4S</keyword>
<dbReference type="PANTHER" id="PTHR43498">
    <property type="entry name" value="FERREDOXIN:COB-COM HETERODISULFIDE REDUCTASE SUBUNIT A"/>
    <property type="match status" value="1"/>
</dbReference>
<evidence type="ECO:0000256" key="5">
    <source>
        <dbReference type="ARBA" id="ARBA00023014"/>
    </source>
</evidence>
<dbReference type="GO" id="GO:0051539">
    <property type="term" value="F:4 iron, 4 sulfur cluster binding"/>
    <property type="evidence" value="ECO:0007669"/>
    <property type="project" value="UniProtKB-KW"/>
</dbReference>
<evidence type="ECO:0000256" key="3">
    <source>
        <dbReference type="ARBA" id="ARBA00023002"/>
    </source>
</evidence>
<dbReference type="PANTHER" id="PTHR43498:SF1">
    <property type="entry name" value="COB--COM HETERODISULFIDE REDUCTASE IRON-SULFUR SUBUNIT A"/>
    <property type="match status" value="1"/>
</dbReference>
<name>A0A1C4YCQ2_9ACTN</name>
<evidence type="ECO:0000256" key="4">
    <source>
        <dbReference type="ARBA" id="ARBA00023004"/>
    </source>
</evidence>
<keyword evidence="8" id="KW-1185">Reference proteome</keyword>
<evidence type="ECO:0000259" key="6">
    <source>
        <dbReference type="Pfam" id="PF25275"/>
    </source>
</evidence>
<keyword evidence="4" id="KW-0408">Iron</keyword>
<feature type="domain" description="Golvesin/Xly CBD-like" evidence="6">
    <location>
        <begin position="548"/>
        <end position="676"/>
    </location>
</feature>
<dbReference type="InterPro" id="IPR039650">
    <property type="entry name" value="HdrA-like"/>
</dbReference>
<organism evidence="7 8">
    <name type="scientific">Micromonospora matsumotoense</name>
    <dbReference type="NCBI Taxonomy" id="121616"/>
    <lineage>
        <taxon>Bacteria</taxon>
        <taxon>Bacillati</taxon>
        <taxon>Actinomycetota</taxon>
        <taxon>Actinomycetes</taxon>
        <taxon>Micromonosporales</taxon>
        <taxon>Micromonosporaceae</taxon>
        <taxon>Micromonospora</taxon>
    </lineage>
</organism>
<dbReference type="CDD" id="cd14488">
    <property type="entry name" value="CBM6-CBM35-CBM36_like_2"/>
    <property type="match status" value="1"/>
</dbReference>
<evidence type="ECO:0000256" key="1">
    <source>
        <dbReference type="ARBA" id="ARBA00022485"/>
    </source>
</evidence>
<dbReference type="InterPro" id="IPR033803">
    <property type="entry name" value="CBD-like_Golvesin-Xly"/>
</dbReference>
<dbReference type="SUPFAM" id="SSF51905">
    <property type="entry name" value="FAD/NAD(P)-binding domain"/>
    <property type="match status" value="1"/>
</dbReference>
<dbReference type="RefSeq" id="WP_091245564.1">
    <property type="nucleotide sequence ID" value="NZ_FMCU01000006.1"/>
</dbReference>
<accession>A0A1C4YCQ2</accession>
<dbReference type="AlphaFoldDB" id="A0A1C4YCQ2"/>
<keyword evidence="5" id="KW-0411">Iron-sulfur</keyword>
<dbReference type="Gene3D" id="3.50.50.60">
    <property type="entry name" value="FAD/NAD(P)-binding domain"/>
    <property type="match status" value="1"/>
</dbReference>